<proteinExistence type="inferred from homology"/>
<dbReference type="InterPro" id="IPR036157">
    <property type="entry name" value="dUTPase-like_sf"/>
</dbReference>
<dbReference type="HAMAP" id="MF_00116">
    <property type="entry name" value="dUTPase_bact"/>
    <property type="match status" value="1"/>
</dbReference>
<dbReference type="RefSeq" id="WP_167683764.1">
    <property type="nucleotide sequence ID" value="NZ_QHLQ01000007.1"/>
</dbReference>
<evidence type="ECO:0000313" key="7">
    <source>
        <dbReference type="EMBL" id="NIZ61203.1"/>
    </source>
</evidence>
<comment type="similarity">
    <text evidence="1 5">Belongs to the dUTPase family.</text>
</comment>
<reference evidence="7 8" key="1">
    <citation type="submission" date="2018-05" db="EMBL/GenBank/DDBJ databases">
        <authorList>
            <person name="Zhang Y.-J."/>
        </authorList>
    </citation>
    <scope>NUCLEOTIDE SEQUENCE [LARGE SCALE GENOMIC DNA]</scope>
    <source>
        <strain evidence="7 8">CY04</strain>
    </source>
</reference>
<evidence type="ECO:0000259" key="6">
    <source>
        <dbReference type="Pfam" id="PF00692"/>
    </source>
</evidence>
<keyword evidence="2 5" id="KW-0378">Hydrolase</keyword>
<dbReference type="Gene3D" id="2.70.40.10">
    <property type="match status" value="1"/>
</dbReference>
<keyword evidence="8" id="KW-1185">Reference proteome</keyword>
<name>A0ABX0W7F3_9RHOB</name>
<keyword evidence="3 5" id="KW-0546">Nucleotide metabolism</keyword>
<evidence type="ECO:0000256" key="5">
    <source>
        <dbReference type="HAMAP-Rule" id="MF_00116"/>
    </source>
</evidence>
<dbReference type="EC" id="3.6.1.23" evidence="5"/>
<comment type="caution">
    <text evidence="5">Lacks conserved residue(s) required for the propagation of feature annotation.</text>
</comment>
<evidence type="ECO:0000256" key="3">
    <source>
        <dbReference type="ARBA" id="ARBA00023080"/>
    </source>
</evidence>
<evidence type="ECO:0000256" key="1">
    <source>
        <dbReference type="ARBA" id="ARBA00006581"/>
    </source>
</evidence>
<evidence type="ECO:0000256" key="4">
    <source>
        <dbReference type="ARBA" id="ARBA00047686"/>
    </source>
</evidence>
<organism evidence="7 8">
    <name type="scientific">Parasedimentitalea denitrificans</name>
    <dbReference type="NCBI Taxonomy" id="2211118"/>
    <lineage>
        <taxon>Bacteria</taxon>
        <taxon>Pseudomonadati</taxon>
        <taxon>Pseudomonadota</taxon>
        <taxon>Alphaproteobacteria</taxon>
        <taxon>Rhodobacterales</taxon>
        <taxon>Paracoccaceae</taxon>
        <taxon>Parasedimentitalea</taxon>
    </lineage>
</organism>
<comment type="caution">
    <text evidence="7">The sequence shown here is derived from an EMBL/GenBank/DDBJ whole genome shotgun (WGS) entry which is preliminary data.</text>
</comment>
<dbReference type="EMBL" id="QHLQ01000007">
    <property type="protein sequence ID" value="NIZ61203.1"/>
    <property type="molecule type" value="Genomic_DNA"/>
</dbReference>
<evidence type="ECO:0000313" key="8">
    <source>
        <dbReference type="Proteomes" id="UP001429564"/>
    </source>
</evidence>
<dbReference type="InterPro" id="IPR033704">
    <property type="entry name" value="dUTPase_trimeric"/>
</dbReference>
<feature type="binding site" evidence="5">
    <location>
        <position position="83"/>
    </location>
    <ligand>
        <name>substrate</name>
    </ligand>
</feature>
<comment type="cofactor">
    <cofactor evidence="5">
        <name>Mg(2+)</name>
        <dbReference type="ChEBI" id="CHEBI:18420"/>
    </cofactor>
</comment>
<evidence type="ECO:0000256" key="2">
    <source>
        <dbReference type="ARBA" id="ARBA00022801"/>
    </source>
</evidence>
<accession>A0ABX0W7F3</accession>
<sequence length="151" mass="15877">MVLIRVIYDAGADQSVPLPSYETAGAAGADLRANLADRGSIVLQPGARALVPTGLRIEIPQGYEVQIRPRSGLALKHGITLPNTPGTIDSDYRGPLGVIVMNAGQEPFEITHGDRIAQMVVAPVLQAEFELTEALSDTQRGDGGFGSTGQN</sequence>
<feature type="binding site" evidence="5">
    <location>
        <begin position="87"/>
        <end position="89"/>
    </location>
    <ligand>
        <name>substrate</name>
    </ligand>
</feature>
<dbReference type="NCBIfam" id="TIGR00576">
    <property type="entry name" value="dut"/>
    <property type="match status" value="1"/>
</dbReference>
<keyword evidence="5" id="KW-0460">Magnesium</keyword>
<dbReference type="InterPro" id="IPR029054">
    <property type="entry name" value="dUTPase-like"/>
</dbReference>
<feature type="domain" description="dUTPase-like" evidence="6">
    <location>
        <begin position="16"/>
        <end position="149"/>
    </location>
</feature>
<dbReference type="InterPro" id="IPR008181">
    <property type="entry name" value="dUTPase"/>
</dbReference>
<keyword evidence="5" id="KW-0479">Metal-binding</keyword>
<gene>
    <name evidence="5" type="primary">dut</name>
    <name evidence="7" type="ORF">DL239_09455</name>
</gene>
<dbReference type="PANTHER" id="PTHR11241">
    <property type="entry name" value="DEOXYURIDINE 5'-TRIPHOSPHATE NUCLEOTIDOHYDROLASE"/>
    <property type="match status" value="1"/>
</dbReference>
<comment type="function">
    <text evidence="5">This enzyme is involved in nucleotide metabolism: it produces dUMP, the immediate precursor of thymidine nucleotides and it decreases the intracellular concentration of dUTP so that uracil cannot be incorporated into DNA.</text>
</comment>
<dbReference type="SUPFAM" id="SSF51283">
    <property type="entry name" value="dUTPase-like"/>
    <property type="match status" value="1"/>
</dbReference>
<dbReference type="NCBIfam" id="NF001862">
    <property type="entry name" value="PRK00601.1"/>
    <property type="match status" value="1"/>
</dbReference>
<dbReference type="Pfam" id="PF00692">
    <property type="entry name" value="dUTPase"/>
    <property type="match status" value="1"/>
</dbReference>
<feature type="binding site" evidence="5">
    <location>
        <begin position="70"/>
        <end position="72"/>
    </location>
    <ligand>
        <name>substrate</name>
    </ligand>
</feature>
<dbReference type="PANTHER" id="PTHR11241:SF0">
    <property type="entry name" value="DEOXYURIDINE 5'-TRIPHOSPHATE NUCLEOTIDOHYDROLASE"/>
    <property type="match status" value="1"/>
</dbReference>
<dbReference type="Proteomes" id="UP001429564">
    <property type="component" value="Unassembled WGS sequence"/>
</dbReference>
<comment type="catalytic activity">
    <reaction evidence="4 5">
        <text>dUTP + H2O = dUMP + diphosphate + H(+)</text>
        <dbReference type="Rhea" id="RHEA:10248"/>
        <dbReference type="ChEBI" id="CHEBI:15377"/>
        <dbReference type="ChEBI" id="CHEBI:15378"/>
        <dbReference type="ChEBI" id="CHEBI:33019"/>
        <dbReference type="ChEBI" id="CHEBI:61555"/>
        <dbReference type="ChEBI" id="CHEBI:246422"/>
        <dbReference type="EC" id="3.6.1.23"/>
    </reaction>
</comment>
<dbReference type="CDD" id="cd07557">
    <property type="entry name" value="trimeric_dUTPase"/>
    <property type="match status" value="1"/>
</dbReference>
<protein>
    <recommendedName>
        <fullName evidence="5">Deoxyuridine 5'-triphosphate nucleotidohydrolase</fullName>
        <shortName evidence="5">dUTPase</shortName>
        <ecNumber evidence="5">3.6.1.23</ecNumber>
    </recommendedName>
    <alternativeName>
        <fullName evidence="5">dUTP pyrophosphatase</fullName>
    </alternativeName>
</protein>
<comment type="pathway">
    <text evidence="5">Pyrimidine metabolism; dUMP biosynthesis; dUMP from dCTP (dUTP route): step 2/2.</text>
</comment>